<dbReference type="InterPro" id="IPR036388">
    <property type="entry name" value="WH-like_DNA-bd_sf"/>
</dbReference>
<name>A0A133KML2_BIFBI</name>
<accession>A0A133KML2</accession>
<dbReference type="Gene3D" id="3.40.1410.10">
    <property type="entry name" value="Chorismate lyase-like"/>
    <property type="match status" value="1"/>
</dbReference>
<evidence type="ECO:0000256" key="2">
    <source>
        <dbReference type="ARBA" id="ARBA00023125"/>
    </source>
</evidence>
<sequence length="236" mass="26689">MMAQDYRELATTLRGRIDAGEFRQAGKLPTEDQLIEEYQTTRYRVRNAIAVLAEAGDVFPVRGSGVFVREDREGDYLSIGTTRGISAEYPHRKVTSVVQELSLLQADSVLAKRMHCAEGDQVWRVVRLRQVDGNPLAYETAWYLKEFVPFINEQIAEGSLFGYARNDLGLNFGFVDKVLYAGKLEADAARVLGLNEGDPALYLEDDSFLTNGRLFNSSFIAYHYVNARFFTMTSMR</sequence>
<gene>
    <name evidence="5" type="ORF">HMPREF3196_01417</name>
</gene>
<dbReference type="SUPFAM" id="SSF64288">
    <property type="entry name" value="Chorismate lyase-like"/>
    <property type="match status" value="1"/>
</dbReference>
<dbReference type="CDD" id="cd07377">
    <property type="entry name" value="WHTH_GntR"/>
    <property type="match status" value="1"/>
</dbReference>
<dbReference type="RefSeq" id="WP_230958112.1">
    <property type="nucleotide sequence ID" value="NZ_KQ955775.1"/>
</dbReference>
<keyword evidence="1" id="KW-0805">Transcription regulation</keyword>
<dbReference type="SUPFAM" id="SSF46785">
    <property type="entry name" value="Winged helix' DNA-binding domain"/>
    <property type="match status" value="1"/>
</dbReference>
<evidence type="ECO:0000256" key="1">
    <source>
        <dbReference type="ARBA" id="ARBA00023015"/>
    </source>
</evidence>
<keyword evidence="3" id="KW-0804">Transcription</keyword>
<dbReference type="SMART" id="SM00866">
    <property type="entry name" value="UTRA"/>
    <property type="match status" value="1"/>
</dbReference>
<proteinExistence type="predicted"/>
<evidence type="ECO:0000256" key="3">
    <source>
        <dbReference type="ARBA" id="ARBA00023163"/>
    </source>
</evidence>
<dbReference type="InterPro" id="IPR036390">
    <property type="entry name" value="WH_DNA-bd_sf"/>
</dbReference>
<evidence type="ECO:0000259" key="4">
    <source>
        <dbReference type="PROSITE" id="PS50949"/>
    </source>
</evidence>
<dbReference type="PANTHER" id="PTHR44846:SF4">
    <property type="entry name" value="HTH GNTR-TYPE DOMAIN-CONTAINING PROTEIN"/>
    <property type="match status" value="1"/>
</dbReference>
<dbReference type="Proteomes" id="UP000070092">
    <property type="component" value="Unassembled WGS sequence"/>
</dbReference>
<dbReference type="PROSITE" id="PS50949">
    <property type="entry name" value="HTH_GNTR"/>
    <property type="match status" value="1"/>
</dbReference>
<dbReference type="InterPro" id="IPR000524">
    <property type="entry name" value="Tscrpt_reg_HTH_GntR"/>
</dbReference>
<dbReference type="AlphaFoldDB" id="A0A133KML2"/>
<dbReference type="Pfam" id="PF00392">
    <property type="entry name" value="GntR"/>
    <property type="match status" value="1"/>
</dbReference>
<dbReference type="Pfam" id="PF07702">
    <property type="entry name" value="UTRA"/>
    <property type="match status" value="1"/>
</dbReference>
<dbReference type="InterPro" id="IPR028978">
    <property type="entry name" value="Chorismate_lyase_/UTRA_dom_sf"/>
</dbReference>
<reference evidence="5 6" key="1">
    <citation type="submission" date="2016-01" db="EMBL/GenBank/DDBJ databases">
        <authorList>
            <person name="Oliw E.H."/>
        </authorList>
    </citation>
    <scope>NUCLEOTIDE SEQUENCE [LARGE SCALE GENOMIC DNA]</scope>
    <source>
        <strain evidence="5 6">MJR8628B</strain>
    </source>
</reference>
<dbReference type="GO" id="GO:0003677">
    <property type="term" value="F:DNA binding"/>
    <property type="evidence" value="ECO:0007669"/>
    <property type="project" value="UniProtKB-KW"/>
</dbReference>
<dbReference type="SMART" id="SM00345">
    <property type="entry name" value="HTH_GNTR"/>
    <property type="match status" value="1"/>
</dbReference>
<dbReference type="InterPro" id="IPR011663">
    <property type="entry name" value="UTRA"/>
</dbReference>
<dbReference type="EMBL" id="LRPO01000039">
    <property type="protein sequence ID" value="KWZ80843.1"/>
    <property type="molecule type" value="Genomic_DNA"/>
</dbReference>
<dbReference type="PANTHER" id="PTHR44846">
    <property type="entry name" value="MANNOSYL-D-GLYCERATE TRANSPORT/METABOLISM SYSTEM REPRESSOR MNGR-RELATED"/>
    <property type="match status" value="1"/>
</dbReference>
<organism evidence="5 6">
    <name type="scientific">Bifidobacterium bifidum</name>
    <dbReference type="NCBI Taxonomy" id="1681"/>
    <lineage>
        <taxon>Bacteria</taxon>
        <taxon>Bacillati</taxon>
        <taxon>Actinomycetota</taxon>
        <taxon>Actinomycetes</taxon>
        <taxon>Bifidobacteriales</taxon>
        <taxon>Bifidobacteriaceae</taxon>
        <taxon>Bifidobacterium</taxon>
    </lineage>
</organism>
<dbReference type="Gene3D" id="1.10.10.10">
    <property type="entry name" value="Winged helix-like DNA-binding domain superfamily/Winged helix DNA-binding domain"/>
    <property type="match status" value="1"/>
</dbReference>
<feature type="domain" description="HTH gntR-type" evidence="4">
    <location>
        <begin position="3"/>
        <end position="71"/>
    </location>
</feature>
<dbReference type="InterPro" id="IPR050679">
    <property type="entry name" value="Bact_HTH_transcr_reg"/>
</dbReference>
<evidence type="ECO:0000313" key="5">
    <source>
        <dbReference type="EMBL" id="KWZ80843.1"/>
    </source>
</evidence>
<dbReference type="GO" id="GO:0045892">
    <property type="term" value="P:negative regulation of DNA-templated transcription"/>
    <property type="evidence" value="ECO:0007669"/>
    <property type="project" value="TreeGrafter"/>
</dbReference>
<evidence type="ECO:0000313" key="6">
    <source>
        <dbReference type="Proteomes" id="UP000070092"/>
    </source>
</evidence>
<comment type="caution">
    <text evidence="5">The sequence shown here is derived from an EMBL/GenBank/DDBJ whole genome shotgun (WGS) entry which is preliminary data.</text>
</comment>
<protein>
    <submittedName>
        <fullName evidence="5">UbiC transcription regulator-associated domain protein</fullName>
    </submittedName>
</protein>
<keyword evidence="2" id="KW-0238">DNA-binding</keyword>
<dbReference type="GO" id="GO:0003700">
    <property type="term" value="F:DNA-binding transcription factor activity"/>
    <property type="evidence" value="ECO:0007669"/>
    <property type="project" value="InterPro"/>
</dbReference>
<dbReference type="PATRIC" id="fig|1681.53.peg.1397"/>